<keyword evidence="3" id="KW-1185">Reference proteome</keyword>
<organism evidence="2 3">
    <name type="scientific">Mycobacterium senriense</name>
    <dbReference type="NCBI Taxonomy" id="2775496"/>
    <lineage>
        <taxon>Bacteria</taxon>
        <taxon>Bacillati</taxon>
        <taxon>Actinomycetota</taxon>
        <taxon>Actinomycetes</taxon>
        <taxon>Mycobacteriales</taxon>
        <taxon>Mycobacteriaceae</taxon>
        <taxon>Mycobacterium</taxon>
        <taxon>Mycobacterium avium complex (MAC)</taxon>
    </lineage>
</organism>
<protein>
    <recommendedName>
        <fullName evidence="1">DUF732 domain-containing protein</fullName>
    </recommendedName>
</protein>
<evidence type="ECO:0000313" key="3">
    <source>
        <dbReference type="Proteomes" id="UP000826012"/>
    </source>
</evidence>
<accession>A0ABM7SI25</accession>
<dbReference type="InterPro" id="IPR007969">
    <property type="entry name" value="DUF732"/>
</dbReference>
<evidence type="ECO:0000313" key="2">
    <source>
        <dbReference type="EMBL" id="BCZ20678.1"/>
    </source>
</evidence>
<reference evidence="2 3" key="1">
    <citation type="submission" date="2021-07" db="EMBL/GenBank/DDBJ databases">
        <title>Complete genome sequence of nontuberculous Mycobacterium sp. TY59.</title>
        <authorList>
            <person name="Fukushima K."/>
        </authorList>
    </citation>
    <scope>NUCLEOTIDE SEQUENCE [LARGE SCALE GENOMIC DNA]</scope>
    <source>
        <strain evidence="2 3">TY59</strain>
    </source>
</reference>
<gene>
    <name evidence="2" type="ORF">MTY59_05330</name>
</gene>
<feature type="domain" description="DUF732" evidence="1">
    <location>
        <begin position="84"/>
        <end position="152"/>
    </location>
</feature>
<sequence>MRTFTPPCRKRDSYGAEFVGVIRVPQTHSMAGGEAGVKAFARTHQWIWVFRHQPFTIRLLATAAGLLTVASAFAAPAEANGNGDDFIDALNHAGIDFGEPGNAMSVGESVCPMLAQPGGNFAAVASSVAGRGMSPTMARMFTTIAIQTYCPEEMANIANGNLSGAMPPGMAGQIPGMGGQVPGMPGQIPGMAGQIPGMAGQVPGMPGQIPALPRY</sequence>
<name>A0ABM7SI25_9MYCO</name>
<proteinExistence type="predicted"/>
<evidence type="ECO:0000259" key="1">
    <source>
        <dbReference type="Pfam" id="PF05305"/>
    </source>
</evidence>
<dbReference type="Pfam" id="PF05305">
    <property type="entry name" value="DUF732"/>
    <property type="match status" value="1"/>
</dbReference>
<dbReference type="EMBL" id="AP024828">
    <property type="protein sequence ID" value="BCZ20678.1"/>
    <property type="molecule type" value="Genomic_DNA"/>
</dbReference>
<dbReference type="Proteomes" id="UP000826012">
    <property type="component" value="Chromosome"/>
</dbReference>